<dbReference type="PANTHER" id="PTHR45786:SF66">
    <property type="entry name" value="HOOK MOTIF PROTEIN, PUTATIVE-RELATED"/>
    <property type="match status" value="1"/>
</dbReference>
<dbReference type="EMBL" id="NBSK02000007">
    <property type="protein sequence ID" value="KAJ0196049.1"/>
    <property type="molecule type" value="Genomic_DNA"/>
</dbReference>
<feature type="domain" description="Helitron helicase-like" evidence="1">
    <location>
        <begin position="161"/>
        <end position="282"/>
    </location>
</feature>
<dbReference type="Pfam" id="PF14214">
    <property type="entry name" value="Helitron_like_N"/>
    <property type="match status" value="1"/>
</dbReference>
<name>A0A9R1UZD4_LACSA</name>
<organism evidence="2 3">
    <name type="scientific">Lactuca sativa</name>
    <name type="common">Garden lettuce</name>
    <dbReference type="NCBI Taxonomy" id="4236"/>
    <lineage>
        <taxon>Eukaryota</taxon>
        <taxon>Viridiplantae</taxon>
        <taxon>Streptophyta</taxon>
        <taxon>Embryophyta</taxon>
        <taxon>Tracheophyta</taxon>
        <taxon>Spermatophyta</taxon>
        <taxon>Magnoliopsida</taxon>
        <taxon>eudicotyledons</taxon>
        <taxon>Gunneridae</taxon>
        <taxon>Pentapetalae</taxon>
        <taxon>asterids</taxon>
        <taxon>campanulids</taxon>
        <taxon>Asterales</taxon>
        <taxon>Asteraceae</taxon>
        <taxon>Cichorioideae</taxon>
        <taxon>Cichorieae</taxon>
        <taxon>Lactucinae</taxon>
        <taxon>Lactuca</taxon>
    </lineage>
</organism>
<accession>A0A9R1UZD4</accession>
<keyword evidence="3" id="KW-1185">Reference proteome</keyword>
<dbReference type="AlphaFoldDB" id="A0A9R1UZD4"/>
<dbReference type="PANTHER" id="PTHR45786">
    <property type="entry name" value="DNA BINDING PROTEIN-LIKE"/>
    <property type="match status" value="1"/>
</dbReference>
<comment type="caution">
    <text evidence="2">The sequence shown here is derived from an EMBL/GenBank/DDBJ whole genome shotgun (WGS) entry which is preliminary data.</text>
</comment>
<evidence type="ECO:0000313" key="3">
    <source>
        <dbReference type="Proteomes" id="UP000235145"/>
    </source>
</evidence>
<dbReference type="Proteomes" id="UP000235145">
    <property type="component" value="Unassembled WGS sequence"/>
</dbReference>
<protein>
    <recommendedName>
        <fullName evidence="1">Helitron helicase-like domain-containing protein</fullName>
    </recommendedName>
</protein>
<reference evidence="2 3" key="1">
    <citation type="journal article" date="2017" name="Nat. Commun.">
        <title>Genome assembly with in vitro proximity ligation data and whole-genome triplication in lettuce.</title>
        <authorList>
            <person name="Reyes-Chin-Wo S."/>
            <person name="Wang Z."/>
            <person name="Yang X."/>
            <person name="Kozik A."/>
            <person name="Arikit S."/>
            <person name="Song C."/>
            <person name="Xia L."/>
            <person name="Froenicke L."/>
            <person name="Lavelle D.O."/>
            <person name="Truco M.J."/>
            <person name="Xia R."/>
            <person name="Zhu S."/>
            <person name="Xu C."/>
            <person name="Xu H."/>
            <person name="Xu X."/>
            <person name="Cox K."/>
            <person name="Korf I."/>
            <person name="Meyers B.C."/>
            <person name="Michelmore R.W."/>
        </authorList>
    </citation>
    <scope>NUCLEOTIDE SEQUENCE [LARGE SCALE GENOMIC DNA]</scope>
    <source>
        <strain evidence="3">cv. Salinas</strain>
        <tissue evidence="2">Seedlings</tissue>
    </source>
</reference>
<gene>
    <name evidence="2" type="ORF">LSAT_V11C700371220</name>
</gene>
<evidence type="ECO:0000259" key="1">
    <source>
        <dbReference type="Pfam" id="PF14214"/>
    </source>
</evidence>
<proteinExistence type="predicted"/>
<evidence type="ECO:0000313" key="2">
    <source>
        <dbReference type="EMBL" id="KAJ0196049.1"/>
    </source>
</evidence>
<sequence length="530" mass="61050">MGNAPYVFRHSGQNYHCMGSLLPIDGSKPNFSQLYIYDTENEVSNRQHAFSTQKKGGKSTSHSLDIEIISFLKVMLDSTNELEEGNKMEEHITYLATASEIAALIVGDIGDTINNRDIIEVYKYINELHPAYLALRYPLLFPYGDDGYRVDMPHKDVDHSNNTKRLLRCESYANLRSVQSHANNDISNFEKLVILPSSFMVGARYMMQTYLDAMSFCKWFGYPYFFIIVTCNPKWPEIKRFLADTTLNPEDRPDILYRLFKIKLDSLIKDLKKKRLLGLIQAGTLYYNDSFIIIFKSTVCLMHIYVYSCTLITNSLPLNILIVSTEIPNKDDDPEFYALVSEFMIHGPCCSANPKYPCMSENKCSKNFPKPFLENTSIDSNGDVMMDLFIENSGVKLDNRSVISYHKTLLKRYQARINVEWCNQATSIKYLFKYINKGPDQATVEVVQNNNGDDNDDAPVDEIKNYYYCRYLSVCEASWRIFGFDVHYKYPLVVRLPFHLPGKQNVVYQANDDTEDVINKQFVSSSMFLS</sequence>
<dbReference type="InterPro" id="IPR025476">
    <property type="entry name" value="Helitron_helicase-like"/>
</dbReference>